<dbReference type="eggNOG" id="KOG3736">
    <property type="taxonomic scope" value="Eukaryota"/>
</dbReference>
<comment type="pathway">
    <text evidence="5">Protein modification; protein glycosylation.</text>
</comment>
<dbReference type="InterPro" id="IPR001173">
    <property type="entry name" value="Glyco_trans_2-like"/>
</dbReference>
<keyword evidence="5" id="KW-0328">Glycosyltransferase</keyword>
<feature type="compositionally biased region" description="Basic and acidic residues" evidence="6">
    <location>
        <begin position="94"/>
        <end position="107"/>
    </location>
</feature>
<dbReference type="PANTHER" id="PTHR11675">
    <property type="entry name" value="N-ACETYLGALACTOSAMINYLTRANSFERASE"/>
    <property type="match status" value="1"/>
</dbReference>
<keyword evidence="2 5" id="KW-0430">Lectin</keyword>
<evidence type="ECO:0000313" key="8">
    <source>
        <dbReference type="EnsemblMetazoa" id="SMAR010937-PA"/>
    </source>
</evidence>
<dbReference type="SMART" id="SM00458">
    <property type="entry name" value="RICIN"/>
    <property type="match status" value="1"/>
</dbReference>
<dbReference type="EMBL" id="JH432007">
    <property type="status" value="NOT_ANNOTATED_CDS"/>
    <property type="molecule type" value="Genomic_DNA"/>
</dbReference>
<evidence type="ECO:0000256" key="4">
    <source>
        <dbReference type="ARBA" id="ARBA00023157"/>
    </source>
</evidence>
<dbReference type="STRING" id="126957.T1JB07"/>
<feature type="region of interest" description="Disordered" evidence="6">
    <location>
        <begin position="88"/>
        <end position="126"/>
    </location>
</feature>
<evidence type="ECO:0000256" key="3">
    <source>
        <dbReference type="ARBA" id="ARBA00023034"/>
    </source>
</evidence>
<dbReference type="GO" id="GO:0000139">
    <property type="term" value="C:Golgi membrane"/>
    <property type="evidence" value="ECO:0007669"/>
    <property type="project" value="UniProtKB-SubCell"/>
</dbReference>
<dbReference type="GO" id="GO:0006493">
    <property type="term" value="P:protein O-linked glycosylation"/>
    <property type="evidence" value="ECO:0007669"/>
    <property type="project" value="TreeGrafter"/>
</dbReference>
<evidence type="ECO:0000256" key="2">
    <source>
        <dbReference type="ARBA" id="ARBA00022734"/>
    </source>
</evidence>
<name>T1JB07_STRMM</name>
<dbReference type="PANTHER" id="PTHR11675:SF131">
    <property type="entry name" value="POLYPEPTIDE N-ACETYLGALACTOSAMINYLTRANSFERASE 9-RELATED"/>
    <property type="match status" value="1"/>
</dbReference>
<proteinExistence type="inferred from homology"/>
<comment type="similarity">
    <text evidence="5">Belongs to the glycosyltransferase 2 family. GalNAc-T subfamily.</text>
</comment>
<keyword evidence="5" id="KW-0472">Membrane</keyword>
<dbReference type="AlphaFoldDB" id="T1JB07"/>
<evidence type="ECO:0000256" key="5">
    <source>
        <dbReference type="RuleBase" id="RU361242"/>
    </source>
</evidence>
<dbReference type="PhylomeDB" id="T1JB07"/>
<dbReference type="SUPFAM" id="SSF53448">
    <property type="entry name" value="Nucleotide-diphospho-sugar transferases"/>
    <property type="match status" value="1"/>
</dbReference>
<dbReference type="InterPro" id="IPR029044">
    <property type="entry name" value="Nucleotide-diphossugar_trans"/>
</dbReference>
<dbReference type="Gene3D" id="2.80.10.50">
    <property type="match status" value="1"/>
</dbReference>
<evidence type="ECO:0000256" key="1">
    <source>
        <dbReference type="ARBA" id="ARBA00004323"/>
    </source>
</evidence>
<dbReference type="GO" id="GO:0004653">
    <property type="term" value="F:polypeptide N-acetylgalactosaminyltransferase activity"/>
    <property type="evidence" value="ECO:0007669"/>
    <property type="project" value="TreeGrafter"/>
</dbReference>
<keyword evidence="4 5" id="KW-1015">Disulfide bond</keyword>
<dbReference type="CDD" id="cd23462">
    <property type="entry name" value="beta-trefoil_Ricin_Pgant9-like"/>
    <property type="match status" value="1"/>
</dbReference>
<dbReference type="FunFam" id="2.80.10.50:FF:000096">
    <property type="entry name" value="Polypeptide N-acetylgalactosaminyltransferase"/>
    <property type="match status" value="1"/>
</dbReference>
<dbReference type="Pfam" id="PF00535">
    <property type="entry name" value="Glycos_transf_2"/>
    <property type="match status" value="1"/>
</dbReference>
<dbReference type="InterPro" id="IPR035992">
    <property type="entry name" value="Ricin_B-like_lectins"/>
</dbReference>
<dbReference type="Pfam" id="PF00652">
    <property type="entry name" value="Ricin_B_lectin"/>
    <property type="match status" value="1"/>
</dbReference>
<accession>T1JB07</accession>
<keyword evidence="5" id="KW-0808">Transferase</keyword>
<keyword evidence="5" id="KW-1133">Transmembrane helix</keyword>
<dbReference type="SUPFAM" id="SSF50370">
    <property type="entry name" value="Ricin B-like lectins"/>
    <property type="match status" value="1"/>
</dbReference>
<comment type="cofactor">
    <cofactor evidence="5">
        <name>Mn(2+)</name>
        <dbReference type="ChEBI" id="CHEBI:29035"/>
    </cofactor>
</comment>
<dbReference type="Gene3D" id="3.90.550.10">
    <property type="entry name" value="Spore Coat Polysaccharide Biosynthesis Protein SpsA, Chain A"/>
    <property type="match status" value="1"/>
</dbReference>
<dbReference type="UniPathway" id="UPA00378"/>
<dbReference type="EC" id="2.4.1.-" evidence="5"/>
<dbReference type="Proteomes" id="UP000014500">
    <property type="component" value="Unassembled WGS sequence"/>
</dbReference>
<reference evidence="9" key="1">
    <citation type="submission" date="2011-05" db="EMBL/GenBank/DDBJ databases">
        <authorList>
            <person name="Richards S.R."/>
            <person name="Qu J."/>
            <person name="Jiang H."/>
            <person name="Jhangiani S.N."/>
            <person name="Agravi P."/>
            <person name="Goodspeed R."/>
            <person name="Gross S."/>
            <person name="Mandapat C."/>
            <person name="Jackson L."/>
            <person name="Mathew T."/>
            <person name="Pu L."/>
            <person name="Thornton R."/>
            <person name="Saada N."/>
            <person name="Wilczek-Boney K.B."/>
            <person name="Lee S."/>
            <person name="Kovar C."/>
            <person name="Wu Y."/>
            <person name="Scherer S.E."/>
            <person name="Worley K.C."/>
            <person name="Muzny D.M."/>
            <person name="Gibbs R."/>
        </authorList>
    </citation>
    <scope>NUCLEOTIDE SEQUENCE</scope>
    <source>
        <strain evidence="9">Brora</strain>
    </source>
</reference>
<evidence type="ECO:0000313" key="9">
    <source>
        <dbReference type="Proteomes" id="UP000014500"/>
    </source>
</evidence>
<protein>
    <recommendedName>
        <fullName evidence="5">Polypeptide N-acetylgalactosaminyltransferase</fullName>
        <ecNumber evidence="5">2.4.1.-</ecNumber>
    </recommendedName>
    <alternativeName>
        <fullName evidence="5">Protein-UDP acetylgalactosaminyltransferase</fullName>
    </alternativeName>
</protein>
<reference evidence="8" key="2">
    <citation type="submission" date="2015-02" db="UniProtKB">
        <authorList>
            <consortium name="EnsemblMetazoa"/>
        </authorList>
    </citation>
    <scope>IDENTIFICATION</scope>
</reference>
<comment type="subcellular location">
    <subcellularLocation>
        <location evidence="1 5">Golgi apparatus membrane</location>
        <topology evidence="1 5">Single-pass type II membrane protein</topology>
    </subcellularLocation>
</comment>
<organism evidence="8 9">
    <name type="scientific">Strigamia maritima</name>
    <name type="common">European centipede</name>
    <name type="synonym">Geophilus maritimus</name>
    <dbReference type="NCBI Taxonomy" id="126957"/>
    <lineage>
        <taxon>Eukaryota</taxon>
        <taxon>Metazoa</taxon>
        <taxon>Ecdysozoa</taxon>
        <taxon>Arthropoda</taxon>
        <taxon>Myriapoda</taxon>
        <taxon>Chilopoda</taxon>
        <taxon>Pleurostigmophora</taxon>
        <taxon>Geophilomorpha</taxon>
        <taxon>Linotaeniidae</taxon>
        <taxon>Strigamia</taxon>
    </lineage>
</organism>
<dbReference type="GO" id="GO:0030246">
    <property type="term" value="F:carbohydrate binding"/>
    <property type="evidence" value="ECO:0007669"/>
    <property type="project" value="UniProtKB-KW"/>
</dbReference>
<keyword evidence="9" id="KW-1185">Reference proteome</keyword>
<keyword evidence="5" id="KW-0812">Transmembrane</keyword>
<dbReference type="OMA" id="DWNNFEF"/>
<dbReference type="Gene3D" id="1.10.8.460">
    <property type="entry name" value="ppGaNTase-T1 linker domain-like"/>
    <property type="match status" value="1"/>
</dbReference>
<dbReference type="InterPro" id="IPR000772">
    <property type="entry name" value="Ricin_B_lectin"/>
</dbReference>
<keyword evidence="3 5" id="KW-0333">Golgi apparatus</keyword>
<dbReference type="HOGENOM" id="CLU_013477_0_1_1"/>
<dbReference type="PROSITE" id="PS50231">
    <property type="entry name" value="RICIN_B_LECTIN"/>
    <property type="match status" value="1"/>
</dbReference>
<evidence type="ECO:0000256" key="6">
    <source>
        <dbReference type="SAM" id="MobiDB-lite"/>
    </source>
</evidence>
<evidence type="ECO:0000259" key="7">
    <source>
        <dbReference type="SMART" id="SM00458"/>
    </source>
</evidence>
<dbReference type="EnsemblMetazoa" id="SMAR010937-RA">
    <property type="protein sequence ID" value="SMAR010937-PA"/>
    <property type="gene ID" value="SMAR010937"/>
</dbReference>
<feature type="domain" description="Ricin B lectin" evidence="7">
    <location>
        <begin position="469"/>
        <end position="591"/>
    </location>
</feature>
<feature type="transmembrane region" description="Helical" evidence="5">
    <location>
        <begin position="12"/>
        <end position="31"/>
    </location>
</feature>
<keyword evidence="5" id="KW-0464">Manganese</keyword>
<sequence>MALFSRRRSLIFKVLLLFPTAWFLFVLIVGFSDKANNDKLIIEKKYAGVGGGEELNAIEPVAQMDRNLELRTGGQFVSTVASSSAAAVEQGAPLEEKKRQKDAERAQDTGVLVAPMSAQGPGEMGRPVILPKNLTSEQKKVVDEGWQKNAFNQYVSDMISVHRKLPDPRDPQCKESGKYLTNLPATSVIICFHNEAWSVLLRTVHSVLNRSPSSLIHDIILVDDASTMPHLKQNLDDYMAQYPKVKIVRAPQREGLIRARLMGARHASAPVLTYLDSHCECTEGWLEPLLDRIARNNTTVVCPVIDVIDDESLEYHYRNSEGVNVGGFDWNLQFNWHAIPDHEKKRREHPSDPLLHELPIDCGKPHVSQISPAKGLRLCVCVCQLNMIMIPNSRMPVLGIRAMHLHRELGSPRHELGIPNALQLVHIERRLWRCDKSEKLRERLKCKSFEWYLKNIYPELFVPGDAVASGEVRNMADDSGAMCLDSPARKQDLHKAVTLYPCHRQGGNQFWMLSKEGEIRRDEACLDYSGDDVILYPCHGSKGNQYWMYDPNSHTIKQGSSKKCLEMGPDRVKLIMSDCDLNNSRQRWSFQNYDSSKL</sequence>